<feature type="transmembrane region" description="Helical" evidence="1">
    <location>
        <begin position="500"/>
        <end position="522"/>
    </location>
</feature>
<dbReference type="VEuPathDB" id="MicrosporidiaDB:NEDG_01574"/>
<keyword evidence="1" id="KW-0812">Transmembrane</keyword>
<dbReference type="OrthoDB" id="2189030at2759"/>
<dbReference type="GeneID" id="93647924"/>
<proteinExistence type="predicted"/>
<name>A0A177EI62_9MICR</name>
<feature type="transmembrane region" description="Helical" evidence="1">
    <location>
        <begin position="64"/>
        <end position="87"/>
    </location>
</feature>
<evidence type="ECO:0000256" key="1">
    <source>
        <dbReference type="SAM" id="Phobius"/>
    </source>
</evidence>
<dbReference type="EMBL" id="LTDL01000021">
    <property type="protein sequence ID" value="OAG31161.1"/>
    <property type="molecule type" value="Genomic_DNA"/>
</dbReference>
<feature type="transmembrane region" description="Helical" evidence="1">
    <location>
        <begin position="465"/>
        <end position="488"/>
    </location>
</feature>
<evidence type="ECO:0000313" key="3">
    <source>
        <dbReference type="Proteomes" id="UP000185944"/>
    </source>
</evidence>
<dbReference type="Proteomes" id="UP000185944">
    <property type="component" value="Unassembled WGS sequence"/>
</dbReference>
<accession>A0A177EI62</accession>
<dbReference type="RefSeq" id="XP_067544882.1">
    <property type="nucleotide sequence ID" value="XM_067688992.1"/>
</dbReference>
<feature type="transmembrane region" description="Helical" evidence="1">
    <location>
        <begin position="440"/>
        <end position="459"/>
    </location>
</feature>
<evidence type="ECO:0000313" key="2">
    <source>
        <dbReference type="EMBL" id="OAG31161.1"/>
    </source>
</evidence>
<keyword evidence="3" id="KW-1185">Reference proteome</keyword>
<feature type="transmembrane region" description="Helical" evidence="1">
    <location>
        <begin position="210"/>
        <end position="230"/>
    </location>
</feature>
<keyword evidence="1" id="KW-0472">Membrane</keyword>
<gene>
    <name evidence="2" type="ORF">NEDG_01574</name>
</gene>
<comment type="caution">
    <text evidence="2">The sequence shown here is derived from an EMBL/GenBank/DDBJ whole genome shotgun (WGS) entry which is preliminary data.</text>
</comment>
<protein>
    <submittedName>
        <fullName evidence="2">Uncharacterized protein</fullName>
    </submittedName>
</protein>
<feature type="transmembrane region" description="Helical" evidence="1">
    <location>
        <begin position="38"/>
        <end position="58"/>
    </location>
</feature>
<sequence>MTIITNQDFVDEIPDTANEHEIPDTAAGKPQLRFVNQYYVVASATFGAGALFMHAGIANGGVCAWIVAVVLYAISGTLVTTQTYRLYIGMLQGTEKEEECELLSTKDRSHYVAAKEADPETEAGAKFVAIQTNGGPHNPNTNPNTSPNTHRPSLTFGSFVLDEFMAVRIGLALAIFSLSFGTMMVYMGLIYRTVRGLITLCERGSSIPEWLPVVAKWFWFGAYFMVYAYLAYVSPISEGVGIVMFSAIALVMLTAIVAILFLIVRYSPTFASTRCLTFSTDAWKGMVVGRQFSFLKFTGAIATIFYAINSHLNMPVYLSLVKPKSKKVQFTTFSAANMVVCGLCLIIGVCGYSISFTDSLRGLKLDTILTTIERTLESLNGVTQNHGHNDGPIIYLLSIYINLSTSLLLLLPFMWQAAAAKSVLISVFGGHIKDHKTKNIFKKAIGPALALLTLIPTLLMVDLGFITRVLGSSAGVYIVLFLPAWIILRGTHTKDSESTWLHYTGAAFMGLGFLALIAYTVIVSTPLHRLVVTVPPQPWLQPSC</sequence>
<keyword evidence="1" id="KW-1133">Transmembrane helix</keyword>
<organism evidence="2 3">
    <name type="scientific">Nematocida displodere</name>
    <dbReference type="NCBI Taxonomy" id="1805483"/>
    <lineage>
        <taxon>Eukaryota</taxon>
        <taxon>Fungi</taxon>
        <taxon>Fungi incertae sedis</taxon>
        <taxon>Microsporidia</taxon>
        <taxon>Nematocida</taxon>
    </lineage>
</organism>
<feature type="transmembrane region" description="Helical" evidence="1">
    <location>
        <begin position="393"/>
        <end position="419"/>
    </location>
</feature>
<feature type="transmembrane region" description="Helical" evidence="1">
    <location>
        <begin position="242"/>
        <end position="264"/>
    </location>
</feature>
<feature type="transmembrane region" description="Helical" evidence="1">
    <location>
        <begin position="169"/>
        <end position="190"/>
    </location>
</feature>
<feature type="transmembrane region" description="Helical" evidence="1">
    <location>
        <begin position="330"/>
        <end position="354"/>
    </location>
</feature>
<reference evidence="2 3" key="1">
    <citation type="submission" date="2016-02" db="EMBL/GenBank/DDBJ databases">
        <title>Discovery of a natural microsporidian pathogen with a broad tissue tropism in Caenorhabditis elegans.</title>
        <authorList>
            <person name="Luallen R.J."/>
            <person name="Reinke A.W."/>
            <person name="Tong L."/>
            <person name="Botts M.R."/>
            <person name="Felix M.-A."/>
            <person name="Troemel E.R."/>
        </authorList>
    </citation>
    <scope>NUCLEOTIDE SEQUENCE [LARGE SCALE GENOMIC DNA]</scope>
    <source>
        <strain evidence="2 3">JUm2807</strain>
    </source>
</reference>
<dbReference type="AlphaFoldDB" id="A0A177EI62"/>